<name>A0A0A9HQZ6_ARUDO</name>
<protein>
    <submittedName>
        <fullName evidence="1">Uncharacterized protein</fullName>
    </submittedName>
</protein>
<proteinExistence type="predicted"/>
<evidence type="ECO:0000313" key="1">
    <source>
        <dbReference type="EMBL" id="JAE35353.1"/>
    </source>
</evidence>
<dbReference type="EMBL" id="GBRH01162543">
    <property type="protein sequence ID" value="JAE35353.1"/>
    <property type="molecule type" value="Transcribed_RNA"/>
</dbReference>
<organism evidence="1">
    <name type="scientific">Arundo donax</name>
    <name type="common">Giant reed</name>
    <name type="synonym">Donax arundinaceus</name>
    <dbReference type="NCBI Taxonomy" id="35708"/>
    <lineage>
        <taxon>Eukaryota</taxon>
        <taxon>Viridiplantae</taxon>
        <taxon>Streptophyta</taxon>
        <taxon>Embryophyta</taxon>
        <taxon>Tracheophyta</taxon>
        <taxon>Spermatophyta</taxon>
        <taxon>Magnoliopsida</taxon>
        <taxon>Liliopsida</taxon>
        <taxon>Poales</taxon>
        <taxon>Poaceae</taxon>
        <taxon>PACMAD clade</taxon>
        <taxon>Arundinoideae</taxon>
        <taxon>Arundineae</taxon>
        <taxon>Arundo</taxon>
    </lineage>
</organism>
<reference evidence="1" key="1">
    <citation type="submission" date="2014-09" db="EMBL/GenBank/DDBJ databases">
        <authorList>
            <person name="Magalhaes I.L.F."/>
            <person name="Oliveira U."/>
            <person name="Santos F.R."/>
            <person name="Vidigal T.H.D.A."/>
            <person name="Brescovit A.D."/>
            <person name="Santos A.J."/>
        </authorList>
    </citation>
    <scope>NUCLEOTIDE SEQUENCE</scope>
    <source>
        <tissue evidence="1">Shoot tissue taken approximately 20 cm above the soil surface</tissue>
    </source>
</reference>
<sequence>MLNLSVQLHRVMKAKKPESSVNTSRWSNMTFSCQLIRNFCWNHPGMILDLVLHHMMPQPQLIQNHVKRIIWDWR</sequence>
<accession>A0A0A9HQZ6</accession>
<reference evidence="1" key="2">
    <citation type="journal article" date="2015" name="Data Brief">
        <title>Shoot transcriptome of the giant reed, Arundo donax.</title>
        <authorList>
            <person name="Barrero R.A."/>
            <person name="Guerrero F.D."/>
            <person name="Moolhuijzen P."/>
            <person name="Goolsby J.A."/>
            <person name="Tidwell J."/>
            <person name="Bellgard S.E."/>
            <person name="Bellgard M.I."/>
        </authorList>
    </citation>
    <scope>NUCLEOTIDE SEQUENCE</scope>
    <source>
        <tissue evidence="1">Shoot tissue taken approximately 20 cm above the soil surface</tissue>
    </source>
</reference>
<dbReference type="AlphaFoldDB" id="A0A0A9HQZ6"/>